<keyword evidence="4" id="KW-0238">DNA-binding</keyword>
<keyword evidence="6" id="KW-0539">Nucleus</keyword>
<comment type="subcellular location">
    <subcellularLocation>
        <location evidence="1">Nucleus</location>
    </subcellularLocation>
</comment>
<evidence type="ECO:0000313" key="8">
    <source>
        <dbReference type="Proteomes" id="UP000603453"/>
    </source>
</evidence>
<name>A0A8H7QFM4_9FUNG</name>
<evidence type="ECO:0000256" key="1">
    <source>
        <dbReference type="ARBA" id="ARBA00004123"/>
    </source>
</evidence>
<dbReference type="PROSITE" id="PS51139">
    <property type="entry name" value="GTF2I"/>
    <property type="match status" value="1"/>
</dbReference>
<evidence type="ECO:0000256" key="2">
    <source>
        <dbReference type="ARBA" id="ARBA00022737"/>
    </source>
</evidence>
<keyword evidence="5" id="KW-0804">Transcription</keyword>
<evidence type="ECO:0000256" key="6">
    <source>
        <dbReference type="ARBA" id="ARBA00023242"/>
    </source>
</evidence>
<evidence type="ECO:0000256" key="4">
    <source>
        <dbReference type="ARBA" id="ARBA00023125"/>
    </source>
</evidence>
<accession>A0A8H7QFM4</accession>
<dbReference type="InterPro" id="IPR004212">
    <property type="entry name" value="GTF2I"/>
</dbReference>
<keyword evidence="3" id="KW-0805">Transcription regulation</keyword>
<dbReference type="Proteomes" id="UP000603453">
    <property type="component" value="Unassembled WGS sequence"/>
</dbReference>
<dbReference type="InterPro" id="IPR036647">
    <property type="entry name" value="GTF2I-like_rpt_sf"/>
</dbReference>
<dbReference type="GO" id="GO:0005634">
    <property type="term" value="C:nucleus"/>
    <property type="evidence" value="ECO:0007669"/>
    <property type="project" value="UniProtKB-SubCell"/>
</dbReference>
<comment type="caution">
    <text evidence="7">The sequence shown here is derived from an EMBL/GenBank/DDBJ whole genome shotgun (WGS) entry which is preliminary data.</text>
</comment>
<dbReference type="GO" id="GO:0003677">
    <property type="term" value="F:DNA binding"/>
    <property type="evidence" value="ECO:0007669"/>
    <property type="project" value="UniProtKB-KW"/>
</dbReference>
<keyword evidence="8" id="KW-1185">Reference proteome</keyword>
<evidence type="ECO:0000313" key="7">
    <source>
        <dbReference type="EMBL" id="KAG2190890.1"/>
    </source>
</evidence>
<dbReference type="EMBL" id="JAEPRD010000523">
    <property type="protein sequence ID" value="KAG2190890.1"/>
    <property type="molecule type" value="Genomic_DNA"/>
</dbReference>
<gene>
    <name evidence="7" type="ORF">INT47_012818</name>
</gene>
<dbReference type="SUPFAM" id="SSF117773">
    <property type="entry name" value="GTF2I-like repeat"/>
    <property type="match status" value="1"/>
</dbReference>
<proteinExistence type="predicted"/>
<sequence length="152" mass="17568">MRFNLVLFYGVIDNNNCCEPTAYCNSLRQDLGQQIQDNMMQRLGVEQRASKRAKVYDQSANLLRKEYRKRLLQLYRQHSATEVAKAFPYRKLRDGTADLVMRGWSRGIPIKHASEQSTSCMKTVLRAVNENKISFVLPEEAMEEPSNLVAEH</sequence>
<keyword evidence="2" id="KW-0677">Repeat</keyword>
<reference evidence="7" key="1">
    <citation type="submission" date="2020-12" db="EMBL/GenBank/DDBJ databases">
        <title>Metabolic potential, ecology and presence of endohyphal bacteria is reflected in genomic diversity of Mucoromycotina.</title>
        <authorList>
            <person name="Muszewska A."/>
            <person name="Okrasinska A."/>
            <person name="Steczkiewicz K."/>
            <person name="Drgas O."/>
            <person name="Orlowska M."/>
            <person name="Perlinska-Lenart U."/>
            <person name="Aleksandrzak-Piekarczyk T."/>
            <person name="Szatraj K."/>
            <person name="Zielenkiewicz U."/>
            <person name="Pilsyk S."/>
            <person name="Malc E."/>
            <person name="Mieczkowski P."/>
            <person name="Kruszewska J.S."/>
            <person name="Biernat P."/>
            <person name="Pawlowska J."/>
        </authorList>
    </citation>
    <scope>NUCLEOTIDE SEQUENCE</scope>
    <source>
        <strain evidence="7">WA0000017839</strain>
    </source>
</reference>
<evidence type="ECO:0000256" key="5">
    <source>
        <dbReference type="ARBA" id="ARBA00023163"/>
    </source>
</evidence>
<dbReference type="Gene3D" id="3.90.1460.10">
    <property type="entry name" value="GTF2I-like"/>
    <property type="match status" value="1"/>
</dbReference>
<evidence type="ECO:0000256" key="3">
    <source>
        <dbReference type="ARBA" id="ARBA00023015"/>
    </source>
</evidence>
<protein>
    <submittedName>
        <fullName evidence="7">Uncharacterized protein</fullName>
    </submittedName>
</protein>
<dbReference type="AlphaFoldDB" id="A0A8H7QFM4"/>
<organism evidence="7 8">
    <name type="scientific">Mucor saturninus</name>
    <dbReference type="NCBI Taxonomy" id="64648"/>
    <lineage>
        <taxon>Eukaryota</taxon>
        <taxon>Fungi</taxon>
        <taxon>Fungi incertae sedis</taxon>
        <taxon>Mucoromycota</taxon>
        <taxon>Mucoromycotina</taxon>
        <taxon>Mucoromycetes</taxon>
        <taxon>Mucorales</taxon>
        <taxon>Mucorineae</taxon>
        <taxon>Mucoraceae</taxon>
        <taxon>Mucor</taxon>
    </lineage>
</organism>